<evidence type="ECO:0000313" key="3">
    <source>
        <dbReference type="Proteomes" id="UP000078397"/>
    </source>
</evidence>
<dbReference type="GeneID" id="33936908"/>
<sequence>MTTVDVGVMVTKKVAPTKIITPSSVPPLHQQYSYYDLLSTPYEGRSVCTKSVVICLCKRYVSCAYCLRLGLTNTILLLFLGYYHHSFSRLVRYPAQGVVHAVIIRCPAVKPRWVTSRPSTVHPWDLGPGLLVLIAAAVTTQLKWADMTLQVR</sequence>
<accession>A0A219APN9</accession>
<keyword evidence="1" id="KW-0812">Transmembrane</keyword>
<dbReference type="EMBL" id="LSBJ02000006">
    <property type="protein sequence ID" value="OWT42777.1"/>
    <property type="molecule type" value="Genomic_DNA"/>
</dbReference>
<keyword evidence="1" id="KW-1133">Transmembrane helix</keyword>
<dbReference type="Proteomes" id="UP000078397">
    <property type="component" value="Unassembled WGS sequence"/>
</dbReference>
<keyword evidence="1" id="KW-0472">Membrane</keyword>
<keyword evidence="3" id="KW-1185">Reference proteome</keyword>
<feature type="transmembrane region" description="Helical" evidence="1">
    <location>
        <begin position="65"/>
        <end position="84"/>
    </location>
</feature>
<dbReference type="AlphaFoldDB" id="A0A219APN9"/>
<organism evidence="2 3">
    <name type="scientific">Pochonia chlamydosporia 170</name>
    <dbReference type="NCBI Taxonomy" id="1380566"/>
    <lineage>
        <taxon>Eukaryota</taxon>
        <taxon>Fungi</taxon>
        <taxon>Dikarya</taxon>
        <taxon>Ascomycota</taxon>
        <taxon>Pezizomycotina</taxon>
        <taxon>Sordariomycetes</taxon>
        <taxon>Hypocreomycetidae</taxon>
        <taxon>Hypocreales</taxon>
        <taxon>Clavicipitaceae</taxon>
        <taxon>Pochonia</taxon>
    </lineage>
</organism>
<evidence type="ECO:0000256" key="1">
    <source>
        <dbReference type="SAM" id="Phobius"/>
    </source>
</evidence>
<evidence type="ECO:0000313" key="2">
    <source>
        <dbReference type="EMBL" id="OWT42777.1"/>
    </source>
</evidence>
<gene>
    <name evidence="2" type="ORF">VFPPC_18032</name>
</gene>
<protein>
    <submittedName>
        <fullName evidence="2">Uncharacterized protein</fullName>
    </submittedName>
</protein>
<reference evidence="2 3" key="1">
    <citation type="journal article" date="2016" name="PLoS Pathog.">
        <title>Biosynthesis of antibiotic leucinostatins in bio-control fungus Purpureocillium lilacinum and their inhibition on phytophthora revealed by genome mining.</title>
        <authorList>
            <person name="Wang G."/>
            <person name="Liu Z."/>
            <person name="Lin R."/>
            <person name="Li E."/>
            <person name="Mao Z."/>
            <person name="Ling J."/>
            <person name="Yang Y."/>
            <person name="Yin W.B."/>
            <person name="Xie B."/>
        </authorList>
    </citation>
    <scope>NUCLEOTIDE SEQUENCE [LARGE SCALE GENOMIC DNA]</scope>
    <source>
        <strain evidence="2">170</strain>
    </source>
</reference>
<dbReference type="RefSeq" id="XP_022285253.1">
    <property type="nucleotide sequence ID" value="XM_022429693.1"/>
</dbReference>
<comment type="caution">
    <text evidence="2">The sequence shown here is derived from an EMBL/GenBank/DDBJ whole genome shotgun (WGS) entry which is preliminary data.</text>
</comment>
<name>A0A219APN9_METCM</name>
<proteinExistence type="predicted"/>
<dbReference type="KEGG" id="pchm:VFPPC_18032"/>